<name>A0A448ZPY7_9STRA</name>
<keyword evidence="8" id="KW-1185">Reference proteome</keyword>
<dbReference type="AlphaFoldDB" id="A0A448ZPY7"/>
<keyword evidence="3 5" id="KW-0863">Zinc-finger</keyword>
<dbReference type="EMBL" id="CAACVS010000616">
    <property type="protein sequence ID" value="VEU44112.1"/>
    <property type="molecule type" value="Genomic_DNA"/>
</dbReference>
<evidence type="ECO:0000313" key="7">
    <source>
        <dbReference type="EMBL" id="VEU44112.1"/>
    </source>
</evidence>
<evidence type="ECO:0000256" key="3">
    <source>
        <dbReference type="ARBA" id="ARBA00022771"/>
    </source>
</evidence>
<keyword evidence="1" id="KW-0343">GTPase activation</keyword>
<accession>A0A448ZPY7</accession>
<evidence type="ECO:0000256" key="1">
    <source>
        <dbReference type="ARBA" id="ARBA00022468"/>
    </source>
</evidence>
<dbReference type="PANTHER" id="PTHR45686:SF4">
    <property type="entry name" value="ADP-RIBOSYLATION FACTOR GTPASE ACTIVATING PROTEIN 3, ISOFORM H"/>
    <property type="match status" value="1"/>
</dbReference>
<feature type="domain" description="Arf-GAP" evidence="6">
    <location>
        <begin position="43"/>
        <end position="126"/>
    </location>
</feature>
<dbReference type="InterPro" id="IPR038508">
    <property type="entry name" value="ArfGAP_dom_sf"/>
</dbReference>
<reference evidence="7 8" key="1">
    <citation type="submission" date="2019-01" db="EMBL/GenBank/DDBJ databases">
        <authorList>
            <person name="Ferrante I. M."/>
        </authorList>
    </citation>
    <scope>NUCLEOTIDE SEQUENCE [LARGE SCALE GENOMIC DNA]</scope>
    <source>
        <strain evidence="7 8">B856</strain>
    </source>
</reference>
<dbReference type="PROSITE" id="PS50115">
    <property type="entry name" value="ARFGAP"/>
    <property type="match status" value="1"/>
</dbReference>
<keyword evidence="4" id="KW-0862">Zinc</keyword>
<dbReference type="Pfam" id="PF01412">
    <property type="entry name" value="ArfGap"/>
    <property type="match status" value="1"/>
</dbReference>
<dbReference type="OrthoDB" id="983479at2759"/>
<evidence type="ECO:0000313" key="8">
    <source>
        <dbReference type="Proteomes" id="UP000291116"/>
    </source>
</evidence>
<dbReference type="SUPFAM" id="SSF57863">
    <property type="entry name" value="ArfGap/RecO-like zinc finger"/>
    <property type="match status" value="1"/>
</dbReference>
<evidence type="ECO:0000256" key="2">
    <source>
        <dbReference type="ARBA" id="ARBA00022723"/>
    </source>
</evidence>
<dbReference type="InterPro" id="IPR001164">
    <property type="entry name" value="ArfGAP_dom"/>
</dbReference>
<dbReference type="SMART" id="SM00105">
    <property type="entry name" value="ArfGap"/>
    <property type="match status" value="1"/>
</dbReference>
<dbReference type="Proteomes" id="UP000291116">
    <property type="component" value="Unassembled WGS sequence"/>
</dbReference>
<dbReference type="PANTHER" id="PTHR45686">
    <property type="entry name" value="ADP-RIBOSYLATION FACTOR GTPASE ACTIVATING PROTEIN 3, ISOFORM H-RELATED"/>
    <property type="match status" value="1"/>
</dbReference>
<keyword evidence="2" id="KW-0479">Metal-binding</keyword>
<dbReference type="GO" id="GO:0048205">
    <property type="term" value="P:COPI coating of Golgi vesicle"/>
    <property type="evidence" value="ECO:0007669"/>
    <property type="project" value="TreeGrafter"/>
</dbReference>
<dbReference type="GO" id="GO:0005096">
    <property type="term" value="F:GTPase activator activity"/>
    <property type="evidence" value="ECO:0007669"/>
    <property type="project" value="UniProtKB-KW"/>
</dbReference>
<evidence type="ECO:0000259" key="6">
    <source>
        <dbReference type="PROSITE" id="PS50115"/>
    </source>
</evidence>
<dbReference type="Gene3D" id="1.10.220.150">
    <property type="entry name" value="Arf GTPase activating protein"/>
    <property type="match status" value="1"/>
</dbReference>
<dbReference type="InterPro" id="IPR037278">
    <property type="entry name" value="ARFGAP/RecO"/>
</dbReference>
<organism evidence="7 8">
    <name type="scientific">Pseudo-nitzschia multistriata</name>
    <dbReference type="NCBI Taxonomy" id="183589"/>
    <lineage>
        <taxon>Eukaryota</taxon>
        <taxon>Sar</taxon>
        <taxon>Stramenopiles</taxon>
        <taxon>Ochrophyta</taxon>
        <taxon>Bacillariophyta</taxon>
        <taxon>Bacillariophyceae</taxon>
        <taxon>Bacillariophycidae</taxon>
        <taxon>Bacillariales</taxon>
        <taxon>Bacillariaceae</taxon>
        <taxon>Pseudo-nitzschia</taxon>
    </lineage>
</organism>
<evidence type="ECO:0000256" key="5">
    <source>
        <dbReference type="PROSITE-ProRule" id="PRU00288"/>
    </source>
</evidence>
<gene>
    <name evidence="7" type="ORF">PSNMU_V1.4_AUG-EV-PASAV3_0111820</name>
</gene>
<dbReference type="GO" id="GO:0008270">
    <property type="term" value="F:zinc ion binding"/>
    <property type="evidence" value="ECO:0007669"/>
    <property type="project" value="UniProtKB-KW"/>
</dbReference>
<sequence>MMEMQCTENPATLRKVSRELEELRHQDSISRCGTHSDGMPFPRSCRKLLQSIPGNSKCVDCDNRNPDWASVTYGVLMCTVCAGRHRSYGVATSRVRSISMDSWSHSQVLTMLEGGNEQLQHFYNRHDMGKKSKFFDQRYYTKAARFYRTNMESHVAMIGRIGQWMGRAESRRVATRKIIKDKYHTRSPATSQQQHVRGVPVRC</sequence>
<protein>
    <recommendedName>
        <fullName evidence="6">Arf-GAP domain-containing protein</fullName>
    </recommendedName>
</protein>
<proteinExistence type="predicted"/>
<dbReference type="PRINTS" id="PR00405">
    <property type="entry name" value="REVINTRACTNG"/>
</dbReference>
<dbReference type="GO" id="GO:0000139">
    <property type="term" value="C:Golgi membrane"/>
    <property type="evidence" value="ECO:0007669"/>
    <property type="project" value="GOC"/>
</dbReference>
<evidence type="ECO:0000256" key="4">
    <source>
        <dbReference type="ARBA" id="ARBA00022833"/>
    </source>
</evidence>